<organism evidence="3 4">
    <name type="scientific">Naegleria fowleri</name>
    <name type="common">Brain eating amoeba</name>
    <dbReference type="NCBI Taxonomy" id="5763"/>
    <lineage>
        <taxon>Eukaryota</taxon>
        <taxon>Discoba</taxon>
        <taxon>Heterolobosea</taxon>
        <taxon>Tetramitia</taxon>
        <taxon>Eutetramitia</taxon>
        <taxon>Vahlkampfiidae</taxon>
        <taxon>Naegleria</taxon>
    </lineage>
</organism>
<dbReference type="GeneID" id="68110090"/>
<feature type="region of interest" description="Disordered" evidence="1">
    <location>
        <begin position="1"/>
        <end position="32"/>
    </location>
</feature>
<keyword evidence="2" id="KW-1133">Transmembrane helix</keyword>
<evidence type="ECO:0000313" key="3">
    <source>
        <dbReference type="EMBL" id="KAF0978357.1"/>
    </source>
</evidence>
<protein>
    <submittedName>
        <fullName evidence="3">Uncharacterized protein</fullName>
    </submittedName>
</protein>
<evidence type="ECO:0000313" key="4">
    <source>
        <dbReference type="Proteomes" id="UP000444721"/>
    </source>
</evidence>
<evidence type="ECO:0000256" key="1">
    <source>
        <dbReference type="SAM" id="MobiDB-lite"/>
    </source>
</evidence>
<dbReference type="VEuPathDB" id="AmoebaDB:FDP41_002872"/>
<comment type="caution">
    <text evidence="3">The sequence shown here is derived from an EMBL/GenBank/DDBJ whole genome shotgun (WGS) entry which is preliminary data.</text>
</comment>
<proteinExistence type="predicted"/>
<keyword evidence="2" id="KW-0812">Transmembrane</keyword>
<sequence length="281" mass="32008">MRIEPTSSLSQPPSPQPPHVEEQHAPSTTETSTAVTHFNSQVPSYIHRLVEKNAFKIESVLSVIAHLIFLLGHLTWTILVIPNLNLSNRSKDSNRAMSYFWFHVIIQFLEFFVFAWFIATSIKLIKNNTLLPNRSRFFIVNVVIHVLHLFLYIFACIVFALFISVIKTSQTVLMWLQVTCVVGFLGILWWLLSVVMSILAFDFWSRGVTTTALPSSMNNTVVSTVPRQHESYISIREEVEGTPSLEMHYGLTFNYIQMNSAMEPQIPCDDSNVEDKPTMAG</sequence>
<dbReference type="EMBL" id="VFQX01000030">
    <property type="protein sequence ID" value="KAF0978357.1"/>
    <property type="molecule type" value="Genomic_DNA"/>
</dbReference>
<name>A0A6A5BMU4_NAEFO</name>
<dbReference type="VEuPathDB" id="AmoebaDB:NfTy_055930"/>
<feature type="transmembrane region" description="Helical" evidence="2">
    <location>
        <begin position="137"/>
        <end position="166"/>
    </location>
</feature>
<evidence type="ECO:0000256" key="2">
    <source>
        <dbReference type="SAM" id="Phobius"/>
    </source>
</evidence>
<accession>A0A6A5BMU4</accession>
<feature type="transmembrane region" description="Helical" evidence="2">
    <location>
        <begin position="60"/>
        <end position="81"/>
    </location>
</feature>
<dbReference type="AlphaFoldDB" id="A0A6A5BMU4"/>
<feature type="compositionally biased region" description="Low complexity" evidence="1">
    <location>
        <begin position="1"/>
        <end position="11"/>
    </location>
</feature>
<keyword evidence="2" id="KW-0472">Membrane</keyword>
<dbReference type="RefSeq" id="XP_044563070.1">
    <property type="nucleotide sequence ID" value="XM_044706114.1"/>
</dbReference>
<feature type="transmembrane region" description="Helical" evidence="2">
    <location>
        <begin position="101"/>
        <end position="125"/>
    </location>
</feature>
<gene>
    <name evidence="3" type="ORF">FDP41_002872</name>
</gene>
<dbReference type="Proteomes" id="UP000444721">
    <property type="component" value="Unassembled WGS sequence"/>
</dbReference>
<feature type="transmembrane region" description="Helical" evidence="2">
    <location>
        <begin position="172"/>
        <end position="201"/>
    </location>
</feature>
<reference evidence="3 4" key="1">
    <citation type="journal article" date="2019" name="Sci. Rep.">
        <title>Nanopore sequencing improves the draft genome of the human pathogenic amoeba Naegleria fowleri.</title>
        <authorList>
            <person name="Liechti N."/>
            <person name="Schurch N."/>
            <person name="Bruggmann R."/>
            <person name="Wittwer M."/>
        </authorList>
    </citation>
    <scope>NUCLEOTIDE SEQUENCE [LARGE SCALE GENOMIC DNA]</scope>
    <source>
        <strain evidence="3 4">ATCC 30894</strain>
    </source>
</reference>
<keyword evidence="4" id="KW-1185">Reference proteome</keyword>
<dbReference type="VEuPathDB" id="AmoebaDB:NF0126070"/>
<dbReference type="OrthoDB" id="10527404at2759"/>